<feature type="compositionally biased region" description="Basic and acidic residues" evidence="10">
    <location>
        <begin position="80"/>
        <end position="100"/>
    </location>
</feature>
<dbReference type="InterPro" id="IPR017923">
    <property type="entry name" value="TFIIS_N"/>
</dbReference>
<evidence type="ECO:0000256" key="9">
    <source>
        <dbReference type="PROSITE-ProRule" id="PRU00649"/>
    </source>
</evidence>
<comment type="similarity">
    <text evidence="8">Belongs to the IWS1 family.</text>
</comment>
<evidence type="ECO:0000313" key="12">
    <source>
        <dbReference type="EMBL" id="JAG79946.1"/>
    </source>
</evidence>
<dbReference type="InterPro" id="IPR035441">
    <property type="entry name" value="TFIIS/LEDGF_dom_sf"/>
</dbReference>
<keyword evidence="4" id="KW-0805">Transcription regulation</keyword>
<evidence type="ECO:0000256" key="3">
    <source>
        <dbReference type="ARBA" id="ARBA00022816"/>
    </source>
</evidence>
<dbReference type="GO" id="GO:0006397">
    <property type="term" value="P:mRNA processing"/>
    <property type="evidence" value="ECO:0007669"/>
    <property type="project" value="UniProtKB-KW"/>
</dbReference>
<feature type="compositionally biased region" description="Low complexity" evidence="10">
    <location>
        <begin position="305"/>
        <end position="314"/>
    </location>
</feature>
<dbReference type="EMBL" id="GBYB01010179">
    <property type="protein sequence ID" value="JAG79946.1"/>
    <property type="molecule type" value="Transcribed_RNA"/>
</dbReference>
<accession>A0A0C9R246</accession>
<name>A0A0C9R246_9HYME</name>
<keyword evidence="6" id="KW-0508">mRNA splicing</keyword>
<feature type="compositionally biased region" description="Basic residues" evidence="10">
    <location>
        <begin position="576"/>
        <end position="600"/>
    </location>
</feature>
<keyword evidence="7 9" id="KW-0539">Nucleus</keyword>
<feature type="compositionally biased region" description="Basic residues" evidence="10">
    <location>
        <begin position="547"/>
        <end position="567"/>
    </location>
</feature>
<evidence type="ECO:0000256" key="6">
    <source>
        <dbReference type="ARBA" id="ARBA00023187"/>
    </source>
</evidence>
<feature type="domain" description="TFIIS N-terminal" evidence="11">
    <location>
        <begin position="784"/>
        <end position="862"/>
    </location>
</feature>
<keyword evidence="5" id="KW-0804">Transcription</keyword>
<keyword evidence="3" id="KW-0509">mRNA transport</keyword>
<gene>
    <name evidence="12" type="primary">Iws1_0</name>
    <name evidence="12" type="ORF">g.3456</name>
</gene>
<organism evidence="12">
    <name type="scientific">Fopius arisanus</name>
    <dbReference type="NCBI Taxonomy" id="64838"/>
    <lineage>
        <taxon>Eukaryota</taxon>
        <taxon>Metazoa</taxon>
        <taxon>Ecdysozoa</taxon>
        <taxon>Arthropoda</taxon>
        <taxon>Hexapoda</taxon>
        <taxon>Insecta</taxon>
        <taxon>Pterygota</taxon>
        <taxon>Neoptera</taxon>
        <taxon>Endopterygota</taxon>
        <taxon>Hymenoptera</taxon>
        <taxon>Apocrita</taxon>
        <taxon>Ichneumonoidea</taxon>
        <taxon>Braconidae</taxon>
        <taxon>Opiinae</taxon>
        <taxon>Fopius</taxon>
    </lineage>
</organism>
<proteinExistence type="inferred from homology"/>
<dbReference type="GO" id="GO:0016973">
    <property type="term" value="P:poly(A)+ mRNA export from nucleus"/>
    <property type="evidence" value="ECO:0007669"/>
    <property type="project" value="TreeGrafter"/>
</dbReference>
<dbReference type="InterPro" id="IPR051037">
    <property type="entry name" value="RNAPII_TF_IWS1"/>
</dbReference>
<feature type="compositionally biased region" description="Basic residues" evidence="10">
    <location>
        <begin position="166"/>
        <end position="178"/>
    </location>
</feature>
<dbReference type="Pfam" id="PF08711">
    <property type="entry name" value="Med26"/>
    <property type="match status" value="1"/>
</dbReference>
<dbReference type="FunFam" id="1.20.930.10:FF:000001">
    <property type="entry name" value="IWS1, SUPT6H interacting protein"/>
    <property type="match status" value="1"/>
</dbReference>
<feature type="compositionally biased region" description="Polar residues" evidence="10">
    <location>
        <begin position="101"/>
        <end position="117"/>
    </location>
</feature>
<feature type="compositionally biased region" description="Polar residues" evidence="10">
    <location>
        <begin position="290"/>
        <end position="304"/>
    </location>
</feature>
<feature type="compositionally biased region" description="Low complexity" evidence="10">
    <location>
        <begin position="523"/>
        <end position="546"/>
    </location>
</feature>
<feature type="compositionally biased region" description="Basic and acidic residues" evidence="10">
    <location>
        <begin position="684"/>
        <end position="712"/>
    </location>
</feature>
<feature type="compositionally biased region" description="Low complexity" evidence="10">
    <location>
        <begin position="481"/>
        <end position="504"/>
    </location>
</feature>
<dbReference type="PANTHER" id="PTHR46010">
    <property type="entry name" value="PROTEIN IWS1 HOMOLOG"/>
    <property type="match status" value="1"/>
</dbReference>
<evidence type="ECO:0000256" key="5">
    <source>
        <dbReference type="ARBA" id="ARBA00023163"/>
    </source>
</evidence>
<feature type="compositionally biased region" description="Basic residues" evidence="10">
    <location>
        <begin position="505"/>
        <end position="522"/>
    </location>
</feature>
<feature type="compositionally biased region" description="Basic residues" evidence="10">
    <location>
        <begin position="448"/>
        <end position="457"/>
    </location>
</feature>
<keyword evidence="2" id="KW-0507">mRNA processing</keyword>
<reference evidence="12" key="1">
    <citation type="submission" date="2015-01" db="EMBL/GenBank/DDBJ databases">
        <title>Transcriptome Assembly of Fopius arisanus.</title>
        <authorList>
            <person name="Geib S."/>
        </authorList>
    </citation>
    <scope>NUCLEOTIDE SEQUENCE</scope>
</reference>
<feature type="region of interest" description="Disordered" evidence="10">
    <location>
        <begin position="80"/>
        <end position="716"/>
    </location>
</feature>
<dbReference type="GO" id="GO:0008380">
    <property type="term" value="P:RNA splicing"/>
    <property type="evidence" value="ECO:0007669"/>
    <property type="project" value="UniProtKB-KW"/>
</dbReference>
<feature type="non-terminal residue" evidence="12">
    <location>
        <position position="1"/>
    </location>
</feature>
<feature type="region of interest" description="Disordered" evidence="10">
    <location>
        <begin position="874"/>
        <end position="924"/>
    </location>
</feature>
<feature type="compositionally biased region" description="Polar residues" evidence="10">
    <location>
        <begin position="205"/>
        <end position="217"/>
    </location>
</feature>
<evidence type="ECO:0000256" key="4">
    <source>
        <dbReference type="ARBA" id="ARBA00023015"/>
    </source>
</evidence>
<keyword evidence="1" id="KW-0813">Transport</keyword>
<feature type="compositionally biased region" description="Polar residues" evidence="10">
    <location>
        <begin position="230"/>
        <end position="239"/>
    </location>
</feature>
<feature type="compositionally biased region" description="Basic residues" evidence="10">
    <location>
        <begin position="431"/>
        <end position="440"/>
    </location>
</feature>
<dbReference type="PANTHER" id="PTHR46010:SF1">
    <property type="entry name" value="PROTEIN IWS1 HOMOLOG"/>
    <property type="match status" value="1"/>
</dbReference>
<feature type="compositionally biased region" description="Basic and acidic residues" evidence="10">
    <location>
        <begin position="889"/>
        <end position="913"/>
    </location>
</feature>
<protein>
    <submittedName>
        <fullName evidence="12">Iws1_0 protein</fullName>
    </submittedName>
</protein>
<evidence type="ECO:0000259" key="11">
    <source>
        <dbReference type="PROSITE" id="PS51319"/>
    </source>
</evidence>
<evidence type="ECO:0000256" key="7">
    <source>
        <dbReference type="ARBA" id="ARBA00023242"/>
    </source>
</evidence>
<evidence type="ECO:0000256" key="8">
    <source>
        <dbReference type="ARBA" id="ARBA00037992"/>
    </source>
</evidence>
<feature type="compositionally biased region" description="Basic residues" evidence="10">
    <location>
        <begin position="260"/>
        <end position="281"/>
    </location>
</feature>
<comment type="subcellular location">
    <subcellularLocation>
        <location evidence="9">Nucleus</location>
    </subcellularLocation>
</comment>
<dbReference type="GO" id="GO:0005634">
    <property type="term" value="C:nucleus"/>
    <property type="evidence" value="ECO:0007669"/>
    <property type="project" value="UniProtKB-SubCell"/>
</dbReference>
<evidence type="ECO:0000256" key="1">
    <source>
        <dbReference type="ARBA" id="ARBA00022448"/>
    </source>
</evidence>
<evidence type="ECO:0000256" key="2">
    <source>
        <dbReference type="ARBA" id="ARBA00022664"/>
    </source>
</evidence>
<sequence>FASKVRKALKKKGLLFVFFLTEAKDFNTNKYSILLLAFLERIALLFFLINGSYCHCSIYNNSSNRYFALFMENLEQHQSDFDKQPDRKSSGVKAETHERSQSISRESGESTNSNYSPTHFKENASVNGYEKFSAKQEEPMSPECSHSKSNITDDYIGNFSTETKKPLKSSRFRSKPRKSSSLSPCRGDNSRSSEGVKSFEDHSCSHSVASKGSGSKSNSDENASRHHSRSTSISGLKTNSKSRSKSKSPRFNMEGEQSRRSRSRSRSSKNSKSRSVRRSRSHSGSDRNSVTSNHSKPSSEVSIQSGRSSAASNRSRPDSIASTEEKHILRLSSKSRDNSPGLRGSRALSAASNKSRPGSTVSNRSRSRSLSRDASLTIRKSYERFHSESPSTFRPGSRSTRQSHSKSHSRSPRRLIISNRSRSRESETYSRKSKSRSRSHSVKERPKSHSFKLKSKSRSPIVPRGMSRSDSAKSRSRSRSCSRSMSRSIQSRSRSCSGSPTSRSGSRKSRSRSRSRSVKSRSRSGSGTSSYSQPISRRSVSCSRSRSPSRSRSRCKSISKSQSRSRSRSGSVQSHSHSRYRSHSRSKSRSISSSRRRSRSPSRDSIGSSVGFKRKRRISNSDSEIDGEVRDKKSKHQSPDSREDNVEKIITERDEDEEKRILGDEREETLTQSRLMDDGEDSDEGVREGDGEENDHMSDFDRMLARKKEEQTRRRKRKDIDIINDNDDIIAQLLTDMRNASDEDRKLNQQSKPATNKIAMLPKVLSQLKKHDLQLAFLEHNVLSVLTDWLAPMPDRSLPSLRIRDSLLKLLWEFPRIDQGSLKQSGIGKAVMYLYKHPRETKENKERAGKLINEWARPIFNLSADFKALSKEERLQRDLEQTPSKRRKSNEADTGHKSDINKALKQNDAKQLRPGDPGWIGRARVPIPSNKDYVVRPEWKSEVDISRTTKKQMNRFERHMKNYMDGKRIKAARRAVDISIEGRKMSL</sequence>
<evidence type="ECO:0000256" key="10">
    <source>
        <dbReference type="SAM" id="MobiDB-lite"/>
    </source>
</evidence>
<feature type="compositionally biased region" description="Basic residues" evidence="10">
    <location>
        <begin position="401"/>
        <end position="413"/>
    </location>
</feature>
<dbReference type="AlphaFoldDB" id="A0A0C9R246"/>
<dbReference type="Gene3D" id="1.20.930.10">
    <property type="entry name" value="Conserved domain common to transcription factors TFIIS, elongin A, CRSP70"/>
    <property type="match status" value="1"/>
</dbReference>
<feature type="compositionally biased region" description="Basic and acidic residues" evidence="10">
    <location>
        <begin position="627"/>
        <end position="664"/>
    </location>
</feature>
<dbReference type="PROSITE" id="PS51319">
    <property type="entry name" value="TFIIS_N"/>
    <property type="match status" value="1"/>
</dbReference>